<gene>
    <name evidence="1" type="ORF">PFISCL1PPCAC_27888</name>
</gene>
<dbReference type="AlphaFoldDB" id="A0AAV5WZJ7"/>
<protein>
    <submittedName>
        <fullName evidence="1">Uncharacterized protein</fullName>
    </submittedName>
</protein>
<organism evidence="1 2">
    <name type="scientific">Pristionchus fissidentatus</name>
    <dbReference type="NCBI Taxonomy" id="1538716"/>
    <lineage>
        <taxon>Eukaryota</taxon>
        <taxon>Metazoa</taxon>
        <taxon>Ecdysozoa</taxon>
        <taxon>Nematoda</taxon>
        <taxon>Chromadorea</taxon>
        <taxon>Rhabditida</taxon>
        <taxon>Rhabditina</taxon>
        <taxon>Diplogasteromorpha</taxon>
        <taxon>Diplogasteroidea</taxon>
        <taxon>Neodiplogasteridae</taxon>
        <taxon>Pristionchus</taxon>
    </lineage>
</organism>
<keyword evidence="2" id="KW-1185">Reference proteome</keyword>
<evidence type="ECO:0000313" key="2">
    <source>
        <dbReference type="Proteomes" id="UP001432322"/>
    </source>
</evidence>
<comment type="caution">
    <text evidence="1">The sequence shown here is derived from an EMBL/GenBank/DDBJ whole genome shotgun (WGS) entry which is preliminary data.</text>
</comment>
<sequence>MSNTPNLTHEGYVNYGEETQDYAPAYAQDGEYWDEQYGYNEEDDAQDYECATDGFGMGNYYFPEKSVEEPKAGMPYFKRRSESLRWAR</sequence>
<evidence type="ECO:0000313" key="1">
    <source>
        <dbReference type="EMBL" id="GMT36591.1"/>
    </source>
</evidence>
<feature type="non-terminal residue" evidence="1">
    <location>
        <position position="88"/>
    </location>
</feature>
<reference evidence="1" key="1">
    <citation type="submission" date="2023-10" db="EMBL/GenBank/DDBJ databases">
        <title>Genome assembly of Pristionchus species.</title>
        <authorList>
            <person name="Yoshida K."/>
            <person name="Sommer R.J."/>
        </authorList>
    </citation>
    <scope>NUCLEOTIDE SEQUENCE</scope>
    <source>
        <strain evidence="1">RS5133</strain>
    </source>
</reference>
<name>A0AAV5WZJ7_9BILA</name>
<dbReference type="Proteomes" id="UP001432322">
    <property type="component" value="Unassembled WGS sequence"/>
</dbReference>
<proteinExistence type="predicted"/>
<dbReference type="EMBL" id="BTSY01000007">
    <property type="protein sequence ID" value="GMT36591.1"/>
    <property type="molecule type" value="Genomic_DNA"/>
</dbReference>
<accession>A0AAV5WZJ7</accession>